<evidence type="ECO:0000313" key="3">
    <source>
        <dbReference type="Proteomes" id="UP000077603"/>
    </source>
</evidence>
<dbReference type="GO" id="GO:0032259">
    <property type="term" value="P:methylation"/>
    <property type="evidence" value="ECO:0007669"/>
    <property type="project" value="UniProtKB-KW"/>
</dbReference>
<dbReference type="InterPro" id="IPR041698">
    <property type="entry name" value="Methyltransf_25"/>
</dbReference>
<keyword evidence="3" id="KW-1185">Reference proteome</keyword>
<feature type="domain" description="Methyltransferase" evidence="1">
    <location>
        <begin position="40"/>
        <end position="135"/>
    </location>
</feature>
<keyword evidence="2" id="KW-0489">Methyltransferase</keyword>
<name>A0A172Y9U1_9CAUL</name>
<dbReference type="KEGG" id="bne:DA69_11940"/>
<evidence type="ECO:0000259" key="1">
    <source>
        <dbReference type="Pfam" id="PF13649"/>
    </source>
</evidence>
<dbReference type="CDD" id="cd02440">
    <property type="entry name" value="AdoMet_MTases"/>
    <property type="match status" value="1"/>
</dbReference>
<dbReference type="Gene3D" id="2.20.130.10">
    <property type="entry name" value="CAC2371-like domains"/>
    <property type="match status" value="1"/>
</dbReference>
<dbReference type="eggNOG" id="COG0500">
    <property type="taxonomic scope" value="Bacteria"/>
</dbReference>
<organism evidence="2 3">
    <name type="scientific">Brevundimonas naejangsanensis</name>
    <dbReference type="NCBI Taxonomy" id="588932"/>
    <lineage>
        <taxon>Bacteria</taxon>
        <taxon>Pseudomonadati</taxon>
        <taxon>Pseudomonadota</taxon>
        <taxon>Alphaproteobacteria</taxon>
        <taxon>Caulobacterales</taxon>
        <taxon>Caulobacteraceae</taxon>
        <taxon>Brevundimonas</taxon>
    </lineage>
</organism>
<keyword evidence="2" id="KW-0808">Transferase</keyword>
<accession>A0A172Y9U1</accession>
<dbReference type="Proteomes" id="UP000077603">
    <property type="component" value="Chromosome"/>
</dbReference>
<dbReference type="AlphaFoldDB" id="A0A172Y9U1"/>
<dbReference type="InterPro" id="IPR029063">
    <property type="entry name" value="SAM-dependent_MTases_sf"/>
</dbReference>
<evidence type="ECO:0000313" key="2">
    <source>
        <dbReference type="EMBL" id="ANF55999.1"/>
    </source>
</evidence>
<dbReference type="Gene3D" id="3.40.50.150">
    <property type="entry name" value="Vaccinia Virus protein VP39"/>
    <property type="match status" value="1"/>
</dbReference>
<gene>
    <name evidence="2" type="ORF">DA69_11940</name>
</gene>
<dbReference type="EMBL" id="CP015614">
    <property type="protein sequence ID" value="ANF55999.1"/>
    <property type="molecule type" value="Genomic_DNA"/>
</dbReference>
<reference evidence="2 3" key="1">
    <citation type="journal article" date="2014" name="Genome Announc.">
        <title>Genome Sequence of a Promising Hydrogen-Producing Facultative Anaerobic Bacterium, Brevundimonas naejangsanensis Strain B1.</title>
        <authorList>
            <person name="Su H."/>
            <person name="Zhang T."/>
            <person name="Bao M."/>
            <person name="Jiang Y."/>
            <person name="Wang Y."/>
            <person name="Tan T."/>
        </authorList>
    </citation>
    <scope>NUCLEOTIDE SEQUENCE [LARGE SCALE GENOMIC DNA]</scope>
    <source>
        <strain evidence="2 3">B1</strain>
    </source>
</reference>
<protein>
    <submittedName>
        <fullName evidence="2">Methyltransferase type 11</fullName>
    </submittedName>
</protein>
<dbReference type="SUPFAM" id="SSF53335">
    <property type="entry name" value="S-adenosyl-L-methionine-dependent methyltransferases"/>
    <property type="match status" value="1"/>
</dbReference>
<proteinExistence type="predicted"/>
<sequence>MSNRYAGLAARVYELDKPVGRSFGDVEFYAAQLKGCEGPVLEPAVGAGRVLVPLLEAGLDVVGFDASEAMLELCRAACARRGLKADLSVARFDDFAYATRFGAAILPAGSFQLIATAQEGLAVLKRLHDHLAPGGRLILDLDPVSAVLAPPGSTRRWTDRNGDVLTLTEERVDSDLLNQTVVSHLRYDQWSDGRLTASELELFGLRWWGVEEMRLALAATGFVGIIISGGYEHGRPPRRDDDVITFEARRA</sequence>
<dbReference type="STRING" id="588932.DA69_11940"/>
<dbReference type="Pfam" id="PF13649">
    <property type="entry name" value="Methyltransf_25"/>
    <property type="match status" value="1"/>
</dbReference>
<dbReference type="GO" id="GO:0008168">
    <property type="term" value="F:methyltransferase activity"/>
    <property type="evidence" value="ECO:0007669"/>
    <property type="project" value="UniProtKB-KW"/>
</dbReference>